<organism evidence="1">
    <name type="scientific">gut metagenome</name>
    <dbReference type="NCBI Taxonomy" id="749906"/>
    <lineage>
        <taxon>unclassified sequences</taxon>
        <taxon>metagenomes</taxon>
        <taxon>organismal metagenomes</taxon>
    </lineage>
</organism>
<protein>
    <submittedName>
        <fullName evidence="1">Uncharacterized protein</fullName>
    </submittedName>
</protein>
<gene>
    <name evidence="1" type="ORF">EVA_05574</name>
</gene>
<accession>J9GZF5</accession>
<dbReference type="EMBL" id="AMCI01001200">
    <property type="protein sequence ID" value="EJX06320.1"/>
    <property type="molecule type" value="Genomic_DNA"/>
</dbReference>
<sequence length="67" mass="8017">MQCYLTNTDNILGYIDLKHHMRFTISQTLRSKICSDWQLCGTSRKTSLLKGTIERKYTLRSFYHRPF</sequence>
<evidence type="ECO:0000313" key="1">
    <source>
        <dbReference type="EMBL" id="EJX06320.1"/>
    </source>
</evidence>
<name>J9GZF5_9ZZZZ</name>
<dbReference type="AlphaFoldDB" id="J9GZF5"/>
<comment type="caution">
    <text evidence="1">The sequence shown here is derived from an EMBL/GenBank/DDBJ whole genome shotgun (WGS) entry which is preliminary data.</text>
</comment>
<reference evidence="1" key="1">
    <citation type="journal article" date="2012" name="PLoS ONE">
        <title>Gene sets for utilization of primary and secondary nutrition supplies in the distal gut of endangered iberian lynx.</title>
        <authorList>
            <person name="Alcaide M."/>
            <person name="Messina E."/>
            <person name="Richter M."/>
            <person name="Bargiela R."/>
            <person name="Peplies J."/>
            <person name="Huws S.A."/>
            <person name="Newbold C.J."/>
            <person name="Golyshin P.N."/>
            <person name="Simon M.A."/>
            <person name="Lopez G."/>
            <person name="Yakimov M.M."/>
            <person name="Ferrer M."/>
        </authorList>
    </citation>
    <scope>NUCLEOTIDE SEQUENCE</scope>
</reference>
<proteinExistence type="predicted"/>